<dbReference type="EMBL" id="MH271320">
    <property type="protein sequence ID" value="AWY06702.1"/>
    <property type="molecule type" value="Genomic_DNA"/>
</dbReference>
<reference evidence="2" key="1">
    <citation type="submission" date="2018-04" db="EMBL/GenBank/DDBJ databases">
        <authorList>
            <person name="Go L.Y."/>
            <person name="Mitchell J.A."/>
        </authorList>
    </citation>
    <scope>NUCLEOTIDE SEQUENCE [LARGE SCALE GENOMIC DNA]</scope>
</reference>
<protein>
    <submittedName>
        <fullName evidence="1">Uncharacterized protein</fullName>
    </submittedName>
</protein>
<accession>A0A2Z4Q9F6</accession>
<dbReference type="GeneID" id="54993751"/>
<sequence length="145" mass="16211">MYIADVAHASLEAIVSMSPAELLAQSDAVQYEIASRRDDAVAAADDRVHRLLLELEQAKHDAEFKRTAAEVAHAIINNYSDPLFERLPGDVIIRRDTELEHTVLAVRVDPGTRVLYYTVPTRQAAERHGDGAAPVWRPADEFRRP</sequence>
<evidence type="ECO:0000313" key="1">
    <source>
        <dbReference type="EMBL" id="AWY06702.1"/>
    </source>
</evidence>
<dbReference type="KEGG" id="vg:54993751"/>
<gene>
    <name evidence="1" type="primary">68</name>
    <name evidence="1" type="ORF">SEA_ZETA1847_68</name>
</gene>
<evidence type="ECO:0000313" key="2">
    <source>
        <dbReference type="Proteomes" id="UP000251243"/>
    </source>
</evidence>
<organism evidence="1 2">
    <name type="scientific">Microbacterium phage Zeta1847</name>
    <dbReference type="NCBI Taxonomy" id="2201444"/>
    <lineage>
        <taxon>Viruses</taxon>
        <taxon>Duplodnaviria</taxon>
        <taxon>Heunggongvirae</taxon>
        <taxon>Uroviricota</taxon>
        <taxon>Caudoviricetes</taxon>
        <taxon>Casidaviridae</taxon>
        <taxon>Zetavirus</taxon>
        <taxon>Zetavirus zeta1847</taxon>
    </lineage>
</organism>
<dbReference type="RefSeq" id="YP_009803191.1">
    <property type="nucleotide sequence ID" value="NC_047992.1"/>
</dbReference>
<dbReference type="Proteomes" id="UP000251243">
    <property type="component" value="Segment"/>
</dbReference>
<name>A0A2Z4Q9F6_9CAUD</name>
<proteinExistence type="predicted"/>
<keyword evidence="2" id="KW-1185">Reference proteome</keyword>